<dbReference type="AlphaFoldDB" id="A0A6J1DJM1"/>
<dbReference type="GO" id="GO:0010329">
    <property type="term" value="F:auxin efflux transmembrane transporter activity"/>
    <property type="evidence" value="ECO:0007669"/>
    <property type="project" value="TreeGrafter"/>
</dbReference>
<feature type="transmembrane region" description="Helical" evidence="8">
    <location>
        <begin position="360"/>
        <end position="379"/>
    </location>
</feature>
<evidence type="ECO:0000256" key="6">
    <source>
        <dbReference type="ARBA" id="ARBA00023136"/>
    </source>
</evidence>
<dbReference type="GO" id="GO:0005783">
    <property type="term" value="C:endoplasmic reticulum"/>
    <property type="evidence" value="ECO:0007669"/>
    <property type="project" value="TreeGrafter"/>
</dbReference>
<dbReference type="OrthoDB" id="1373506at2759"/>
<feature type="transmembrane region" description="Helical" evidence="8">
    <location>
        <begin position="80"/>
        <end position="99"/>
    </location>
</feature>
<dbReference type="PANTHER" id="PTHR31752:SF56">
    <property type="entry name" value="AUXIN EFFLUX CARRIER COMPONENT 6"/>
    <property type="match status" value="1"/>
</dbReference>
<dbReference type="PANTHER" id="PTHR31752">
    <property type="entry name" value="AUXIN EFFLUX CARRIER COMPONENT 1B-RELATED"/>
    <property type="match status" value="1"/>
</dbReference>
<dbReference type="KEGG" id="mcha:111021717"/>
<feature type="transmembrane region" description="Helical" evidence="8">
    <location>
        <begin position="133"/>
        <end position="153"/>
    </location>
</feature>
<feature type="transmembrane region" description="Helical" evidence="8">
    <location>
        <begin position="451"/>
        <end position="470"/>
    </location>
</feature>
<comment type="similarity">
    <text evidence="2">Belongs to the auxin efflux carrier (TC 2.A.69.1) family.</text>
</comment>
<dbReference type="GO" id="GO:0009734">
    <property type="term" value="P:auxin-activated signaling pathway"/>
    <property type="evidence" value="ECO:0007669"/>
    <property type="project" value="UniProtKB-KW"/>
</dbReference>
<evidence type="ECO:0000256" key="7">
    <source>
        <dbReference type="ARBA" id="ARBA00023294"/>
    </source>
</evidence>
<keyword evidence="6 8" id="KW-0472">Membrane</keyword>
<protein>
    <submittedName>
        <fullName evidence="10">Probable auxin efflux carrier component 1b</fullName>
    </submittedName>
</protein>
<feature type="transmembrane region" description="Helical" evidence="8">
    <location>
        <begin position="418"/>
        <end position="439"/>
    </location>
</feature>
<evidence type="ECO:0000256" key="5">
    <source>
        <dbReference type="ARBA" id="ARBA00022989"/>
    </source>
</evidence>
<keyword evidence="3" id="KW-0813">Transport</keyword>
<evidence type="ECO:0000256" key="8">
    <source>
        <dbReference type="SAM" id="Phobius"/>
    </source>
</evidence>
<feature type="transmembrane region" description="Helical" evidence="8">
    <location>
        <begin position="40"/>
        <end position="59"/>
    </location>
</feature>
<dbReference type="InterPro" id="IPR004776">
    <property type="entry name" value="Mem_transp_PIN-like"/>
</dbReference>
<evidence type="ECO:0000256" key="3">
    <source>
        <dbReference type="ARBA" id="ARBA00022448"/>
    </source>
</evidence>
<dbReference type="Pfam" id="PF03547">
    <property type="entry name" value="Mem_trans"/>
    <property type="match status" value="2"/>
</dbReference>
<sequence length="473" mass="51156">MITGGDFYKVMCAMVPLYFAMLVAYTSVKWCKIFTADQCAGINRFVAAFAVPVLSFHFISQNNPFEMDTKFIVADTASKIFVLVLVSLGVAVFPGVGGLDWVITLFSLATLPNTLVMGIPLLNAMYGHFTQSLMVQLVVLQCIIWYTLLLFLFEYRAAMLLIQNQFPGPTAAAITKFKLDADVISLDDRDQLILTESEIDNEGRIRVRIRRSTSSAPDSSLSSIGITPRASNLSNAEIFSINTPTQLNSPHQPTNLNSGYSSDMYSLQPTPRASNFNEMETTTTAGNTPTWGRSPMGGRIFRQGSPAVGSVKMVWESPENGGGEGQGYKAVLPGIRAQNAQMSVQWKVAMPSVVKYSIKIISDAGLGMAMFSLGLFMALQPRIIACGGKRATVGMGIRFICGPIVMSAASLAVGLRGVTLHAAIVQAALPQGIVPFVFAREYGLHPDILSTGVIFGMLVSLPVTLLYYILLGL</sequence>
<dbReference type="GeneID" id="111021717"/>
<evidence type="ECO:0000313" key="10">
    <source>
        <dbReference type="RefSeq" id="XP_022154445.1"/>
    </source>
</evidence>
<keyword evidence="4 8" id="KW-0812">Transmembrane</keyword>
<comment type="subcellular location">
    <subcellularLocation>
        <location evidence="1">Membrane</location>
        <topology evidence="1">Multi-pass membrane protein</topology>
    </subcellularLocation>
</comment>
<reference evidence="10" key="1">
    <citation type="submission" date="2025-08" db="UniProtKB">
        <authorList>
            <consortium name="RefSeq"/>
        </authorList>
    </citation>
    <scope>IDENTIFICATION</scope>
    <source>
        <strain evidence="10">OHB3-1</strain>
    </source>
</reference>
<feature type="transmembrane region" description="Helical" evidence="8">
    <location>
        <begin position="105"/>
        <end position="126"/>
    </location>
</feature>
<organism evidence="9 10">
    <name type="scientific">Momordica charantia</name>
    <name type="common">Bitter gourd</name>
    <name type="synonym">Balsam pear</name>
    <dbReference type="NCBI Taxonomy" id="3673"/>
    <lineage>
        <taxon>Eukaryota</taxon>
        <taxon>Viridiplantae</taxon>
        <taxon>Streptophyta</taxon>
        <taxon>Embryophyta</taxon>
        <taxon>Tracheophyta</taxon>
        <taxon>Spermatophyta</taxon>
        <taxon>Magnoliopsida</taxon>
        <taxon>eudicotyledons</taxon>
        <taxon>Gunneridae</taxon>
        <taxon>Pentapetalae</taxon>
        <taxon>rosids</taxon>
        <taxon>fabids</taxon>
        <taxon>Cucurbitales</taxon>
        <taxon>Cucurbitaceae</taxon>
        <taxon>Momordiceae</taxon>
        <taxon>Momordica</taxon>
    </lineage>
</organism>
<keyword evidence="5 8" id="KW-1133">Transmembrane helix</keyword>
<dbReference type="InterPro" id="IPR051107">
    <property type="entry name" value="Auxin_Efflux_Carrier"/>
</dbReference>
<proteinExistence type="inferred from homology"/>
<gene>
    <name evidence="10" type="primary">LOC111021717</name>
</gene>
<feature type="transmembrane region" description="Helical" evidence="8">
    <location>
        <begin position="7"/>
        <end position="28"/>
    </location>
</feature>
<evidence type="ECO:0000256" key="1">
    <source>
        <dbReference type="ARBA" id="ARBA00004141"/>
    </source>
</evidence>
<feature type="transmembrane region" description="Helical" evidence="8">
    <location>
        <begin position="391"/>
        <end position="412"/>
    </location>
</feature>
<dbReference type="GO" id="GO:0005886">
    <property type="term" value="C:plasma membrane"/>
    <property type="evidence" value="ECO:0007669"/>
    <property type="project" value="TreeGrafter"/>
</dbReference>
<evidence type="ECO:0000313" key="9">
    <source>
        <dbReference type="Proteomes" id="UP000504603"/>
    </source>
</evidence>
<keyword evidence="7" id="KW-0927">Auxin signaling pathway</keyword>
<name>A0A6J1DJM1_MOMCH</name>
<dbReference type="GO" id="GO:0009926">
    <property type="term" value="P:auxin polar transport"/>
    <property type="evidence" value="ECO:0007669"/>
    <property type="project" value="TreeGrafter"/>
</dbReference>
<evidence type="ECO:0000256" key="4">
    <source>
        <dbReference type="ARBA" id="ARBA00022692"/>
    </source>
</evidence>
<dbReference type="RefSeq" id="XP_022154445.1">
    <property type="nucleotide sequence ID" value="XM_022298753.1"/>
</dbReference>
<keyword evidence="9" id="KW-1185">Reference proteome</keyword>
<evidence type="ECO:0000256" key="2">
    <source>
        <dbReference type="ARBA" id="ARBA00009177"/>
    </source>
</evidence>
<dbReference type="Proteomes" id="UP000504603">
    <property type="component" value="Unplaced"/>
</dbReference>
<accession>A0A6J1DJM1</accession>